<dbReference type="SUPFAM" id="SSF81301">
    <property type="entry name" value="Nucleotidyltransferase"/>
    <property type="match status" value="1"/>
</dbReference>
<gene>
    <name evidence="1" type="ORF">JHL15_07685</name>
</gene>
<dbReference type="RefSeq" id="WP_200244740.1">
    <property type="nucleotide sequence ID" value="NZ_JAENHK010000007.1"/>
</dbReference>
<dbReference type="EMBL" id="JAENHK010000007">
    <property type="protein sequence ID" value="MBK1895623.1"/>
    <property type="molecule type" value="Genomic_DNA"/>
</dbReference>
<accession>A0ABS1FTN2</accession>
<name>A0ABS1FTN2_9FLAO</name>
<reference evidence="2" key="1">
    <citation type="submission" date="2021-01" db="EMBL/GenBank/DDBJ databases">
        <title>Genome public.</title>
        <authorList>
            <person name="Liu C."/>
            <person name="Sun Q."/>
        </authorList>
    </citation>
    <scope>NUCLEOTIDE SEQUENCE [LARGE SCALE GENOMIC DNA]</scope>
    <source>
        <strain evidence="2">YIM B02567</strain>
    </source>
</reference>
<protein>
    <recommendedName>
        <fullName evidence="3">Nucleotidyltransferase domain-containing protein</fullName>
    </recommendedName>
</protein>
<proteinExistence type="predicted"/>
<dbReference type="Proteomes" id="UP000628669">
    <property type="component" value="Unassembled WGS sequence"/>
</dbReference>
<evidence type="ECO:0008006" key="3">
    <source>
        <dbReference type="Google" id="ProtNLM"/>
    </source>
</evidence>
<dbReference type="InterPro" id="IPR043519">
    <property type="entry name" value="NT_sf"/>
</dbReference>
<organism evidence="1 2">
    <name type="scientific">Chryseobacterium paridis</name>
    <dbReference type="NCBI Taxonomy" id="2800328"/>
    <lineage>
        <taxon>Bacteria</taxon>
        <taxon>Pseudomonadati</taxon>
        <taxon>Bacteroidota</taxon>
        <taxon>Flavobacteriia</taxon>
        <taxon>Flavobacteriales</taxon>
        <taxon>Weeksellaceae</taxon>
        <taxon>Chryseobacterium group</taxon>
        <taxon>Chryseobacterium</taxon>
    </lineage>
</organism>
<sequence length="259" mass="30530">MIQIEFAQRAKEILETDQHTIGLAVGGSWIANQIDEFSDLDLIIVTDEKISDNKDKMVDYAKRLGSFLSAFTGEHVGEPRLLICLYDNPLLHVDIKFVTLEEFHHRVETPTILFDKDNRLQKAINDSTSNFPYPDYQWIEDRFWIWIHYALLKIGRGEYFEAFDFLGFLRMVVFGPLLHIKNNNLPRGVRKVEMELNKGDLEDLKLTLPHYDRKSLLECLHHSVLLYRQLRKVLFDTSIILQNETERKVMLYFQDLEKK</sequence>
<keyword evidence="2" id="KW-1185">Reference proteome</keyword>
<evidence type="ECO:0000313" key="1">
    <source>
        <dbReference type="EMBL" id="MBK1895623.1"/>
    </source>
</evidence>
<comment type="caution">
    <text evidence="1">The sequence shown here is derived from an EMBL/GenBank/DDBJ whole genome shotgun (WGS) entry which is preliminary data.</text>
</comment>
<evidence type="ECO:0000313" key="2">
    <source>
        <dbReference type="Proteomes" id="UP000628669"/>
    </source>
</evidence>
<dbReference type="Gene3D" id="1.20.120.330">
    <property type="entry name" value="Nucleotidyltransferases domain 2"/>
    <property type="match status" value="1"/>
</dbReference>
<dbReference type="Gene3D" id="3.30.460.10">
    <property type="entry name" value="Beta Polymerase, domain 2"/>
    <property type="match status" value="1"/>
</dbReference>